<dbReference type="AlphaFoldDB" id="A0AAW2RBU5"/>
<gene>
    <name evidence="1" type="ORF">Sradi_3064100</name>
</gene>
<organism evidence="1">
    <name type="scientific">Sesamum radiatum</name>
    <name type="common">Black benniseed</name>
    <dbReference type="NCBI Taxonomy" id="300843"/>
    <lineage>
        <taxon>Eukaryota</taxon>
        <taxon>Viridiplantae</taxon>
        <taxon>Streptophyta</taxon>
        <taxon>Embryophyta</taxon>
        <taxon>Tracheophyta</taxon>
        <taxon>Spermatophyta</taxon>
        <taxon>Magnoliopsida</taxon>
        <taxon>eudicotyledons</taxon>
        <taxon>Gunneridae</taxon>
        <taxon>Pentapetalae</taxon>
        <taxon>asterids</taxon>
        <taxon>lamiids</taxon>
        <taxon>Lamiales</taxon>
        <taxon>Pedaliaceae</taxon>
        <taxon>Sesamum</taxon>
    </lineage>
</organism>
<proteinExistence type="predicted"/>
<name>A0AAW2RBU5_SESRA</name>
<comment type="caution">
    <text evidence="1">The sequence shown here is derived from an EMBL/GenBank/DDBJ whole genome shotgun (WGS) entry which is preliminary data.</text>
</comment>
<reference evidence="1" key="2">
    <citation type="journal article" date="2024" name="Plant">
        <title>Genomic evolution and insights into agronomic trait innovations of Sesamum species.</title>
        <authorList>
            <person name="Miao H."/>
            <person name="Wang L."/>
            <person name="Qu L."/>
            <person name="Liu H."/>
            <person name="Sun Y."/>
            <person name="Le M."/>
            <person name="Wang Q."/>
            <person name="Wei S."/>
            <person name="Zheng Y."/>
            <person name="Lin W."/>
            <person name="Duan Y."/>
            <person name="Cao H."/>
            <person name="Xiong S."/>
            <person name="Wang X."/>
            <person name="Wei L."/>
            <person name="Li C."/>
            <person name="Ma Q."/>
            <person name="Ju M."/>
            <person name="Zhao R."/>
            <person name="Li G."/>
            <person name="Mu C."/>
            <person name="Tian Q."/>
            <person name="Mei H."/>
            <person name="Zhang T."/>
            <person name="Gao T."/>
            <person name="Zhang H."/>
        </authorList>
    </citation>
    <scope>NUCLEOTIDE SEQUENCE</scope>
    <source>
        <strain evidence="1">G02</strain>
    </source>
</reference>
<sequence length="53" mass="6252">MEVRMMRDRNGNLKDLERAIKELNEKPVEGPNGTPLYKLQDLERAIKELNEKQ</sequence>
<protein>
    <submittedName>
        <fullName evidence="1">Uncharacterized protein</fullName>
    </submittedName>
</protein>
<dbReference type="EMBL" id="JACGWJ010000013">
    <property type="protein sequence ID" value="KAL0377586.1"/>
    <property type="molecule type" value="Genomic_DNA"/>
</dbReference>
<evidence type="ECO:0000313" key="1">
    <source>
        <dbReference type="EMBL" id="KAL0377586.1"/>
    </source>
</evidence>
<reference evidence="1" key="1">
    <citation type="submission" date="2020-06" db="EMBL/GenBank/DDBJ databases">
        <authorList>
            <person name="Li T."/>
            <person name="Hu X."/>
            <person name="Zhang T."/>
            <person name="Song X."/>
            <person name="Zhang H."/>
            <person name="Dai N."/>
            <person name="Sheng W."/>
            <person name="Hou X."/>
            <person name="Wei L."/>
        </authorList>
    </citation>
    <scope>NUCLEOTIDE SEQUENCE</scope>
    <source>
        <strain evidence="1">G02</strain>
        <tissue evidence="1">Leaf</tissue>
    </source>
</reference>
<accession>A0AAW2RBU5</accession>